<evidence type="ECO:0000256" key="7">
    <source>
        <dbReference type="ARBA" id="ARBA00051843"/>
    </source>
</evidence>
<dbReference type="InterPro" id="IPR050779">
    <property type="entry name" value="Transglutaminase"/>
</dbReference>
<dbReference type="SUPFAM" id="SSF54001">
    <property type="entry name" value="Cysteine proteinases"/>
    <property type="match status" value="1"/>
</dbReference>
<evidence type="ECO:0000256" key="9">
    <source>
        <dbReference type="PIRSR" id="PIRSR000459-2"/>
    </source>
</evidence>
<evidence type="ECO:0000256" key="3">
    <source>
        <dbReference type="ARBA" id="ARBA00022723"/>
    </source>
</evidence>
<dbReference type="FunFam" id="2.60.40.10:FF:000171">
    <property type="entry name" value="protein-glutamine gamma-glutamyltransferase 6"/>
    <property type="match status" value="1"/>
</dbReference>
<dbReference type="InterPro" id="IPR008958">
    <property type="entry name" value="Transglutaminase_C"/>
</dbReference>
<feature type="domain" description="Transglutaminase-like" evidence="10">
    <location>
        <begin position="270"/>
        <end position="362"/>
    </location>
</feature>
<evidence type="ECO:0000256" key="2">
    <source>
        <dbReference type="ARBA" id="ARBA00022679"/>
    </source>
</evidence>
<feature type="binding site" evidence="9">
    <location>
        <position position="448"/>
    </location>
    <ligand>
        <name>Ca(2+)</name>
        <dbReference type="ChEBI" id="CHEBI:29108"/>
    </ligand>
</feature>
<dbReference type="InterPro" id="IPR036238">
    <property type="entry name" value="Transglutaminase_C_sf"/>
</dbReference>
<keyword evidence="5" id="KW-0012">Acyltransferase</keyword>
<dbReference type="InterPro" id="IPR001102">
    <property type="entry name" value="Transglutaminase_N"/>
</dbReference>
<dbReference type="InterPro" id="IPR038765">
    <property type="entry name" value="Papain-like_cys_pep_sf"/>
</dbReference>
<reference evidence="11" key="1">
    <citation type="journal article" date="2022" name="bioRxiv">
        <title>Sequencing and chromosome-scale assembly of the giantPleurodeles waltlgenome.</title>
        <authorList>
            <person name="Brown T."/>
            <person name="Elewa A."/>
            <person name="Iarovenko S."/>
            <person name="Subramanian E."/>
            <person name="Araus A.J."/>
            <person name="Petzold A."/>
            <person name="Susuki M."/>
            <person name="Suzuki K.-i.T."/>
            <person name="Hayashi T."/>
            <person name="Toyoda A."/>
            <person name="Oliveira C."/>
            <person name="Osipova E."/>
            <person name="Leigh N.D."/>
            <person name="Simon A."/>
            <person name="Yun M.H."/>
        </authorList>
    </citation>
    <scope>NUCLEOTIDE SEQUENCE</scope>
    <source>
        <strain evidence="11">20211129_DDA</strain>
        <tissue evidence="11">Liver</tissue>
    </source>
</reference>
<sequence length="710" mass="78319">MGQLWSRHAIPALHLADLVDLRISANRTAHNTSEYCSKELILRRGQPFKITVKFNRALQSGESIELSLETVSSPKSKLPLPSSAAEGSWSAVPEHGPSNTITYTILSPPTASIGRYDLSVQISSSIKNSTIKLGQFILLFNPWCADDDVFMPIDAERKEYVLNDSGIIYRGHKKYITELGWNFGQFEKKVLDLCLTILDKSLEHCKEPSVDCTQRNNPVYVSRVISAMVNCQDDDGVLEGNWSGDYSDGTDPGSWNGSVAILQEWGQNNYSPVEYGQCWVFAGVTCTVLRCLGIPARVVTNFSSAHDTNGNLSIDEFYDKTGKPLNKSDDSIWNFHVWNEGWFARKDLGTNYDGWQVLDATPQEQSTGIYRCGPTSVKAIKEGDVDLDYDAPFVFAEVNADRVSWICEDDNKKERLCCDSSVVGKNISTKSVGQNLREDITASYKYEEGSEKEREVFTKAFNKLFGSAHPSTSKQGATGDAVGDASVLAKIDVSGKFKIIQSVHFGEDANLILILKNSSTKRAKNVVVSISASSMLYNGRVMSEVSGEKTSVTLGPSEEKEIPFTVTYGQYDKYLSKDDYNVHFNAVCEAEGEAKFLVQKTVTLEHPPINLKVFGPVVVNKLGKAEVTFSNPLSEELTDGKLIIVGATLLNEALEKIVNSIKPKETITISFDISPTALGNKQLAVNFSCNKFCNVKTFVKVVVVEDKISC</sequence>
<evidence type="ECO:0000256" key="5">
    <source>
        <dbReference type="ARBA" id="ARBA00023315"/>
    </source>
</evidence>
<dbReference type="InterPro" id="IPR023608">
    <property type="entry name" value="Transglutaminase_animal"/>
</dbReference>
<feature type="active site" evidence="8">
    <location>
        <position position="359"/>
    </location>
</feature>
<comment type="catalytic activity">
    <reaction evidence="7">
        <text>L-glutaminyl-[protein] + L-lysyl-[protein] = [protein]-L-lysyl-N(6)-5-L-glutamyl-[protein] + NH4(+)</text>
        <dbReference type="Rhea" id="RHEA:54816"/>
        <dbReference type="Rhea" id="RHEA-COMP:9752"/>
        <dbReference type="Rhea" id="RHEA-COMP:10207"/>
        <dbReference type="Rhea" id="RHEA-COMP:14005"/>
        <dbReference type="ChEBI" id="CHEBI:28938"/>
        <dbReference type="ChEBI" id="CHEBI:29969"/>
        <dbReference type="ChEBI" id="CHEBI:30011"/>
        <dbReference type="ChEBI" id="CHEBI:138370"/>
        <dbReference type="EC" id="2.3.2.13"/>
    </reaction>
</comment>
<dbReference type="SUPFAM" id="SSF81296">
    <property type="entry name" value="E set domains"/>
    <property type="match status" value="1"/>
</dbReference>
<accession>A0AAV7PDV2</accession>
<feature type="binding site" evidence="9">
    <location>
        <position position="401"/>
    </location>
    <ligand>
        <name>Ca(2+)</name>
        <dbReference type="ChEBI" id="CHEBI:29108"/>
    </ligand>
</feature>
<dbReference type="InterPro" id="IPR036985">
    <property type="entry name" value="Transglutaminase-like_sf"/>
</dbReference>
<dbReference type="Pfam" id="PF00868">
    <property type="entry name" value="Transglut_N"/>
    <property type="match status" value="1"/>
</dbReference>
<comment type="similarity">
    <text evidence="1">Belongs to the transglutaminase superfamily. Transglutaminase family.</text>
</comment>
<dbReference type="GO" id="GO:0003810">
    <property type="term" value="F:protein-glutamine gamma-glutamyltransferase activity"/>
    <property type="evidence" value="ECO:0007669"/>
    <property type="project" value="UniProtKB-EC"/>
</dbReference>
<dbReference type="Gene3D" id="3.90.260.10">
    <property type="entry name" value="Transglutaminase-like"/>
    <property type="match status" value="1"/>
</dbReference>
<organism evidence="11 12">
    <name type="scientific">Pleurodeles waltl</name>
    <name type="common">Iberian ribbed newt</name>
    <dbReference type="NCBI Taxonomy" id="8319"/>
    <lineage>
        <taxon>Eukaryota</taxon>
        <taxon>Metazoa</taxon>
        <taxon>Chordata</taxon>
        <taxon>Craniata</taxon>
        <taxon>Vertebrata</taxon>
        <taxon>Euteleostomi</taxon>
        <taxon>Amphibia</taxon>
        <taxon>Batrachia</taxon>
        <taxon>Caudata</taxon>
        <taxon>Salamandroidea</taxon>
        <taxon>Salamandridae</taxon>
        <taxon>Pleurodelinae</taxon>
        <taxon>Pleurodeles</taxon>
    </lineage>
</organism>
<feature type="active site" evidence="8">
    <location>
        <position position="336"/>
    </location>
</feature>
<proteinExistence type="inferred from homology"/>
<dbReference type="InterPro" id="IPR013783">
    <property type="entry name" value="Ig-like_fold"/>
</dbReference>
<dbReference type="Proteomes" id="UP001066276">
    <property type="component" value="Chromosome 7"/>
</dbReference>
<dbReference type="PIRSF" id="PIRSF000459">
    <property type="entry name" value="TGM_EBP42"/>
    <property type="match status" value="1"/>
</dbReference>
<evidence type="ECO:0000256" key="4">
    <source>
        <dbReference type="ARBA" id="ARBA00022837"/>
    </source>
</evidence>
<name>A0AAV7PDV2_PLEWA</name>
<comment type="caution">
    <text evidence="11">The sequence shown here is derived from an EMBL/GenBank/DDBJ whole genome shotgun (WGS) entry which is preliminary data.</text>
</comment>
<evidence type="ECO:0000256" key="1">
    <source>
        <dbReference type="ARBA" id="ARBA00005968"/>
    </source>
</evidence>
<keyword evidence="2" id="KW-0808">Transferase</keyword>
<feature type="binding site" evidence="9">
    <location>
        <position position="453"/>
    </location>
    <ligand>
        <name>Ca(2+)</name>
        <dbReference type="ChEBI" id="CHEBI:29108"/>
    </ligand>
</feature>
<evidence type="ECO:0000256" key="6">
    <source>
        <dbReference type="ARBA" id="ARBA00024222"/>
    </source>
</evidence>
<dbReference type="EC" id="2.3.2.13" evidence="6"/>
<dbReference type="AlphaFoldDB" id="A0AAV7PDV2"/>
<dbReference type="GO" id="GO:0046872">
    <property type="term" value="F:metal ion binding"/>
    <property type="evidence" value="ECO:0007669"/>
    <property type="project" value="UniProtKB-KW"/>
</dbReference>
<dbReference type="Pfam" id="PF00927">
    <property type="entry name" value="Transglut_C"/>
    <property type="match status" value="2"/>
</dbReference>
<feature type="active site" evidence="8">
    <location>
        <position position="278"/>
    </location>
</feature>
<dbReference type="SMART" id="SM00460">
    <property type="entry name" value="TGc"/>
    <property type="match status" value="1"/>
</dbReference>
<dbReference type="Pfam" id="PF01841">
    <property type="entry name" value="Transglut_core"/>
    <property type="match status" value="1"/>
</dbReference>
<dbReference type="PANTHER" id="PTHR11590:SF50">
    <property type="entry name" value="PROTEIN-GLUTAMINE GAMMA-GLUTAMYLTRANSFERASE 6"/>
    <property type="match status" value="1"/>
</dbReference>
<dbReference type="PANTHER" id="PTHR11590">
    <property type="entry name" value="PROTEIN-GLUTAMINE GAMMA-GLUTAMYLTRANSFERASE"/>
    <property type="match status" value="1"/>
</dbReference>
<evidence type="ECO:0000259" key="10">
    <source>
        <dbReference type="SMART" id="SM00460"/>
    </source>
</evidence>
<dbReference type="InterPro" id="IPR014756">
    <property type="entry name" value="Ig_E-set"/>
</dbReference>
<comment type="cofactor">
    <cofactor evidence="9">
        <name>Ca(2+)</name>
        <dbReference type="ChEBI" id="CHEBI:29108"/>
    </cofactor>
    <text evidence="9">Binds 1 Ca(2+) ion per subunit.</text>
</comment>
<keyword evidence="4 9" id="KW-0106">Calcium</keyword>
<keyword evidence="3 9" id="KW-0479">Metal-binding</keyword>
<evidence type="ECO:0000256" key="8">
    <source>
        <dbReference type="PIRSR" id="PIRSR000459-1"/>
    </source>
</evidence>
<evidence type="ECO:0000313" key="11">
    <source>
        <dbReference type="EMBL" id="KAJ1123913.1"/>
    </source>
</evidence>
<dbReference type="FunFam" id="3.90.260.10:FF:000001">
    <property type="entry name" value="Protein-glutamine gamma-glutamyltransferase 2"/>
    <property type="match status" value="1"/>
</dbReference>
<dbReference type="PROSITE" id="PS00547">
    <property type="entry name" value="TRANSGLUTAMINASES"/>
    <property type="match status" value="1"/>
</dbReference>
<protein>
    <recommendedName>
        <fullName evidence="6">protein-glutamine gamma-glutamyltransferase</fullName>
        <ecNumber evidence="6">2.3.2.13</ecNumber>
    </recommendedName>
</protein>
<dbReference type="InterPro" id="IPR013808">
    <property type="entry name" value="Transglutaminase_AS"/>
</dbReference>
<dbReference type="Gene3D" id="2.60.40.10">
    <property type="entry name" value="Immunoglobulins"/>
    <property type="match status" value="3"/>
</dbReference>
<dbReference type="InterPro" id="IPR002931">
    <property type="entry name" value="Transglutaminase-like"/>
</dbReference>
<evidence type="ECO:0000313" key="12">
    <source>
        <dbReference type="Proteomes" id="UP001066276"/>
    </source>
</evidence>
<dbReference type="SUPFAM" id="SSF49309">
    <property type="entry name" value="Transglutaminase, two C-terminal domains"/>
    <property type="match status" value="2"/>
</dbReference>
<dbReference type="FunFam" id="2.60.40.10:FF:000090">
    <property type="entry name" value="Protein-glutamine gamma-glutamyltransferase 2"/>
    <property type="match status" value="1"/>
</dbReference>
<dbReference type="EMBL" id="JANPWB010000011">
    <property type="protein sequence ID" value="KAJ1123913.1"/>
    <property type="molecule type" value="Genomic_DNA"/>
</dbReference>
<gene>
    <name evidence="11" type="ORF">NDU88_002380</name>
</gene>
<feature type="binding site" evidence="9">
    <location>
        <position position="399"/>
    </location>
    <ligand>
        <name>Ca(2+)</name>
        <dbReference type="ChEBI" id="CHEBI:29108"/>
    </ligand>
</feature>
<keyword evidence="12" id="KW-1185">Reference proteome</keyword>